<feature type="compositionally biased region" description="Basic and acidic residues" evidence="1">
    <location>
        <begin position="90"/>
        <end position="101"/>
    </location>
</feature>
<proteinExistence type="predicted"/>
<evidence type="ECO:0000313" key="3">
    <source>
        <dbReference type="EnsemblMetazoa" id="CLYHEMP015814.1"/>
    </source>
</evidence>
<evidence type="ECO:0000256" key="2">
    <source>
        <dbReference type="SAM" id="SignalP"/>
    </source>
</evidence>
<evidence type="ECO:0000256" key="1">
    <source>
        <dbReference type="SAM" id="MobiDB-lite"/>
    </source>
</evidence>
<feature type="compositionally biased region" description="Acidic residues" evidence="1">
    <location>
        <begin position="119"/>
        <end position="128"/>
    </location>
</feature>
<evidence type="ECO:0000313" key="4">
    <source>
        <dbReference type="Proteomes" id="UP000594262"/>
    </source>
</evidence>
<feature type="compositionally biased region" description="Polar residues" evidence="1">
    <location>
        <begin position="102"/>
        <end position="112"/>
    </location>
</feature>
<feature type="region of interest" description="Disordered" evidence="1">
    <location>
        <begin position="74"/>
        <end position="148"/>
    </location>
</feature>
<organism evidence="3 4">
    <name type="scientific">Clytia hemisphaerica</name>
    <dbReference type="NCBI Taxonomy" id="252671"/>
    <lineage>
        <taxon>Eukaryota</taxon>
        <taxon>Metazoa</taxon>
        <taxon>Cnidaria</taxon>
        <taxon>Hydrozoa</taxon>
        <taxon>Hydroidolina</taxon>
        <taxon>Leptothecata</taxon>
        <taxon>Obeliida</taxon>
        <taxon>Clytiidae</taxon>
        <taxon>Clytia</taxon>
    </lineage>
</organism>
<feature type="region of interest" description="Disordered" evidence="1">
    <location>
        <begin position="222"/>
        <end position="264"/>
    </location>
</feature>
<dbReference type="AlphaFoldDB" id="A0A7M6DM82"/>
<feature type="compositionally biased region" description="Basic residues" evidence="1">
    <location>
        <begin position="171"/>
        <end position="186"/>
    </location>
</feature>
<name>A0A7M6DM82_9CNID</name>
<feature type="region of interest" description="Disordered" evidence="1">
    <location>
        <begin position="171"/>
        <end position="202"/>
    </location>
</feature>
<reference evidence="3" key="1">
    <citation type="submission" date="2021-01" db="UniProtKB">
        <authorList>
            <consortium name="EnsemblMetazoa"/>
        </authorList>
    </citation>
    <scope>IDENTIFICATION</scope>
</reference>
<feature type="compositionally biased region" description="Acidic residues" evidence="1">
    <location>
        <begin position="74"/>
        <end position="89"/>
    </location>
</feature>
<dbReference type="EnsemblMetazoa" id="CLYHEMT015814.1">
    <property type="protein sequence ID" value="CLYHEMP015814.1"/>
    <property type="gene ID" value="CLYHEMG015814"/>
</dbReference>
<feature type="chain" id="PRO_5036206792" description="Cnidarian restricted protein" evidence="2">
    <location>
        <begin position="26"/>
        <end position="678"/>
    </location>
</feature>
<evidence type="ECO:0008006" key="5">
    <source>
        <dbReference type="Google" id="ProtNLM"/>
    </source>
</evidence>
<dbReference type="Proteomes" id="UP000594262">
    <property type="component" value="Unplaced"/>
</dbReference>
<feature type="compositionally biased region" description="Polar residues" evidence="1">
    <location>
        <begin position="246"/>
        <end position="256"/>
    </location>
</feature>
<protein>
    <recommendedName>
        <fullName evidence="5">Cnidarian restricted protein</fullName>
    </recommendedName>
</protein>
<feature type="compositionally biased region" description="Polar residues" evidence="1">
    <location>
        <begin position="189"/>
        <end position="202"/>
    </location>
</feature>
<keyword evidence="4" id="KW-1185">Reference proteome</keyword>
<accession>A0A7M6DM82</accession>
<feature type="signal peptide" evidence="2">
    <location>
        <begin position="1"/>
        <end position="25"/>
    </location>
</feature>
<dbReference type="EnsemblMetazoa" id="CLYHEMT015814.3">
    <property type="protein sequence ID" value="CLYHEMP015814.3"/>
    <property type="gene ID" value="CLYHEMG015814"/>
</dbReference>
<keyword evidence="2" id="KW-0732">Signal</keyword>
<sequence length="678" mass="74675">MWVKQLSSPVLVFIFILLFIQNNHGSEVDSEEEAASFLLQKSLIKARMKINRHVIHRRQALYHHFVELEDNFFEENDADPDNDEDGDGCDVDREENIRLETRNLTSDAISDSTKNEFENPFDDEDIEESGAHRPSDDPNVAYTTLTRQNDDKSIETGLKDGLQAKVQHPVLKRNHTTNNTKRHHKNNNQSTTVIKDLSTKQFIQSKTYEPRLRENRSIQNEHDPFGKLKRNTTFPRFLPSDRRRSNSTLGTGISDSENSKTTKIQESKPMLPININVKKDFKSNKTHGDIDTDIDNEQDLRLTNRLKSNAQLRTRINAIKDSHLTNRSKSNGQQRTDIGVLKDPHLTNRSKSNAQLRTDINAINGPVFGDEIIHQTSIAHAPCQPQPGCNLMLIPNTVPSHKNEEKYLLSQAHALKQNAQLMSMQADILEHEVTSIKGGSGQHVMTVEGGHPLQGLHAHNMRLHNDYFNVDKPVHLPSGHHGHGPEHGGTEDLIHNAEHYKEGDSHDGGGSLKVEGGSKIQSIGTGYPQYNLPTKPMGGGGASGAAGASSSGGLFEFVRPLPPAAGPNPYEVLTSATLGQDYPGVSQKQSASAMGFNEAGGAGMQYEVLTSANLGKELPGVTQEQSAAAMGFNNGGGGAMVISKPMKFVVSLKGLKVKEQKAQKLINFTVKRDGGKSD</sequence>